<reference evidence="3" key="1">
    <citation type="submission" date="2020-04" db="EMBL/GenBank/DDBJ databases">
        <authorList>
            <person name="Alioto T."/>
            <person name="Alioto T."/>
            <person name="Gomez Garrido J."/>
        </authorList>
    </citation>
    <scope>NUCLEOTIDE SEQUENCE</scope>
    <source>
        <strain evidence="3">A484AB</strain>
    </source>
</reference>
<dbReference type="InterPro" id="IPR049472">
    <property type="entry name" value="MRNIP_N"/>
</dbReference>
<dbReference type="Proteomes" id="UP001152795">
    <property type="component" value="Unassembled WGS sequence"/>
</dbReference>
<dbReference type="AlphaFoldDB" id="A0A7D9H7C1"/>
<dbReference type="EMBL" id="CACRXK020000041">
    <property type="protein sequence ID" value="CAB3977301.1"/>
    <property type="molecule type" value="Genomic_DNA"/>
</dbReference>
<feature type="compositionally biased region" description="Polar residues" evidence="1">
    <location>
        <begin position="200"/>
        <end position="216"/>
    </location>
</feature>
<dbReference type="PANTHER" id="PTHR15863">
    <property type="entry name" value="MRN COMPLEX-INTERACTING PROTEIN"/>
    <property type="match status" value="1"/>
</dbReference>
<feature type="compositionally biased region" description="Basic residues" evidence="1">
    <location>
        <begin position="131"/>
        <end position="142"/>
    </location>
</feature>
<keyword evidence="4" id="KW-1185">Reference proteome</keyword>
<dbReference type="InterPro" id="IPR032739">
    <property type="entry name" value="MRNIP"/>
</dbReference>
<protein>
    <recommendedName>
        <fullName evidence="2">MRN complex-interacting protein N-terminal domain-containing protein</fullName>
    </recommendedName>
</protein>
<dbReference type="GO" id="GO:0007095">
    <property type="term" value="P:mitotic G2 DNA damage checkpoint signaling"/>
    <property type="evidence" value="ECO:0007669"/>
    <property type="project" value="TreeGrafter"/>
</dbReference>
<feature type="domain" description="MRN complex-interacting protein N-terminal" evidence="2">
    <location>
        <begin position="6"/>
        <end position="103"/>
    </location>
</feature>
<sequence>MAQVCVVNCCSCETFQGQQVKKGKKWMCKMCGEKQSFRKIFAQGSGKECRQVVQKLNMINGNLKRQMMEEGCLQERNNETTGIDVQGNEEKCRMNQTSKWNQFVSSATSNPTEIEELHENSTEFTTERETFKKHRAEKRKKPMKEITSDNMNEYQQRKTQKFNNSKRAYPHGKTGESHLGNLGHEVNDALSPKNERSCTNEKLSQRQTQTCPSTDASGPAKFSKWSKYTL</sequence>
<proteinExistence type="predicted"/>
<organism evidence="3 4">
    <name type="scientific">Paramuricea clavata</name>
    <name type="common">Red gorgonian</name>
    <name type="synonym">Violescent sea-whip</name>
    <dbReference type="NCBI Taxonomy" id="317549"/>
    <lineage>
        <taxon>Eukaryota</taxon>
        <taxon>Metazoa</taxon>
        <taxon>Cnidaria</taxon>
        <taxon>Anthozoa</taxon>
        <taxon>Octocorallia</taxon>
        <taxon>Malacalcyonacea</taxon>
        <taxon>Plexauridae</taxon>
        <taxon>Paramuricea</taxon>
    </lineage>
</organism>
<dbReference type="OrthoDB" id="5960226at2759"/>
<feature type="region of interest" description="Disordered" evidence="1">
    <location>
        <begin position="131"/>
        <end position="230"/>
    </location>
</feature>
<evidence type="ECO:0000256" key="1">
    <source>
        <dbReference type="SAM" id="MobiDB-lite"/>
    </source>
</evidence>
<accession>A0A7D9H7C1</accession>
<dbReference type="PANTHER" id="PTHR15863:SF2">
    <property type="entry name" value="MRN COMPLEX-INTERACTING PROTEIN"/>
    <property type="match status" value="1"/>
</dbReference>
<evidence type="ECO:0000313" key="4">
    <source>
        <dbReference type="Proteomes" id="UP001152795"/>
    </source>
</evidence>
<dbReference type="Pfam" id="PF15749">
    <property type="entry name" value="MRNIP"/>
    <property type="match status" value="1"/>
</dbReference>
<evidence type="ECO:0000259" key="2">
    <source>
        <dbReference type="Pfam" id="PF15749"/>
    </source>
</evidence>
<gene>
    <name evidence="3" type="ORF">PACLA_8A086006</name>
</gene>
<name>A0A7D9H7C1_PARCT</name>
<comment type="caution">
    <text evidence="3">The sequence shown here is derived from an EMBL/GenBank/DDBJ whole genome shotgun (WGS) entry which is preliminary data.</text>
</comment>
<dbReference type="GO" id="GO:0003682">
    <property type="term" value="F:chromatin binding"/>
    <property type="evidence" value="ECO:0007669"/>
    <property type="project" value="TreeGrafter"/>
</dbReference>
<evidence type="ECO:0000313" key="3">
    <source>
        <dbReference type="EMBL" id="CAB3977301.1"/>
    </source>
</evidence>
<dbReference type="GO" id="GO:0005634">
    <property type="term" value="C:nucleus"/>
    <property type="evidence" value="ECO:0007669"/>
    <property type="project" value="TreeGrafter"/>
</dbReference>